<keyword evidence="3" id="KW-1185">Reference proteome</keyword>
<evidence type="ECO:0000313" key="3">
    <source>
        <dbReference type="Proteomes" id="UP000313359"/>
    </source>
</evidence>
<name>A0A5C2S256_9APHY</name>
<reference evidence="2" key="1">
    <citation type="journal article" date="2018" name="Genome Biol. Evol.">
        <title>Genomics and development of Lentinus tigrinus, a white-rot wood-decaying mushroom with dimorphic fruiting bodies.</title>
        <authorList>
            <person name="Wu B."/>
            <person name="Xu Z."/>
            <person name="Knudson A."/>
            <person name="Carlson A."/>
            <person name="Chen N."/>
            <person name="Kovaka S."/>
            <person name="LaButti K."/>
            <person name="Lipzen A."/>
            <person name="Pennachio C."/>
            <person name="Riley R."/>
            <person name="Schakwitz W."/>
            <person name="Umezawa K."/>
            <person name="Ohm R.A."/>
            <person name="Grigoriev I.V."/>
            <person name="Nagy L.G."/>
            <person name="Gibbons J."/>
            <person name="Hibbett D."/>
        </authorList>
    </citation>
    <scope>NUCLEOTIDE SEQUENCE [LARGE SCALE GENOMIC DNA]</scope>
    <source>
        <strain evidence="2">ALCF2SS1-6</strain>
    </source>
</reference>
<dbReference type="Proteomes" id="UP000313359">
    <property type="component" value="Unassembled WGS sequence"/>
</dbReference>
<accession>A0A5C2S256</accession>
<protein>
    <submittedName>
        <fullName evidence="2">Uncharacterized protein</fullName>
    </submittedName>
</protein>
<proteinExistence type="predicted"/>
<evidence type="ECO:0000313" key="2">
    <source>
        <dbReference type="EMBL" id="RPD57481.1"/>
    </source>
</evidence>
<sequence length="249" mass="28452">MAPRQQPQPSCPCYPPEQPGVRLLRRLGGKPVSSKFDEEIDELQRKLLKMRCPQSIAFWEYPIGYWRKNYQLVRGIRYQREGLGLLKKHGLHMNPENRTILIVQDYRVNQRLNAILEDSFISKEDYRLWKQMAKSFCILAEMSSRDAQGREVEFEFPPLMLDDSQPSSGRSTPGPGDHATSPKADRIQEYIEVVVPSANVCGLDLAVTPEELVHPEDRESYMPLVSNASSFFPLISRDDLSILTSDTGL</sequence>
<gene>
    <name evidence="2" type="ORF">L227DRAFT_602373</name>
</gene>
<dbReference type="OrthoDB" id="2743628at2759"/>
<feature type="region of interest" description="Disordered" evidence="1">
    <location>
        <begin position="158"/>
        <end position="182"/>
    </location>
</feature>
<organism evidence="2 3">
    <name type="scientific">Lentinus tigrinus ALCF2SS1-6</name>
    <dbReference type="NCBI Taxonomy" id="1328759"/>
    <lineage>
        <taxon>Eukaryota</taxon>
        <taxon>Fungi</taxon>
        <taxon>Dikarya</taxon>
        <taxon>Basidiomycota</taxon>
        <taxon>Agaricomycotina</taxon>
        <taxon>Agaricomycetes</taxon>
        <taxon>Polyporales</taxon>
        <taxon>Polyporaceae</taxon>
        <taxon>Lentinus</taxon>
    </lineage>
</organism>
<dbReference type="EMBL" id="ML122280">
    <property type="protein sequence ID" value="RPD57481.1"/>
    <property type="molecule type" value="Genomic_DNA"/>
</dbReference>
<evidence type="ECO:0000256" key="1">
    <source>
        <dbReference type="SAM" id="MobiDB-lite"/>
    </source>
</evidence>
<dbReference type="AlphaFoldDB" id="A0A5C2S256"/>